<dbReference type="OrthoDB" id="182039at2"/>
<evidence type="ECO:0000313" key="2">
    <source>
        <dbReference type="EMBL" id="RMB82647.1"/>
    </source>
</evidence>
<name>A0A3M0I051_9ACTN</name>
<comment type="caution">
    <text evidence="2">The sequence shown here is derived from an EMBL/GenBank/DDBJ whole genome shotgun (WGS) entry which is preliminary data.</text>
</comment>
<dbReference type="InterPro" id="IPR000120">
    <property type="entry name" value="Amidase"/>
</dbReference>
<dbReference type="InterPro" id="IPR036928">
    <property type="entry name" value="AS_sf"/>
</dbReference>
<proteinExistence type="predicted"/>
<dbReference type="PANTHER" id="PTHR11895">
    <property type="entry name" value="TRANSAMIDASE"/>
    <property type="match status" value="1"/>
</dbReference>
<dbReference type="InterPro" id="IPR023631">
    <property type="entry name" value="Amidase_dom"/>
</dbReference>
<dbReference type="RefSeq" id="WP_121892562.1">
    <property type="nucleotide sequence ID" value="NZ_PENI01000021.1"/>
</dbReference>
<sequence length="475" mass="50082">MSTSADERLHWWSARDLAAAIARRDLSAREVMQAHLDRIEEVNGRINAVVSQLPASSALALADEADEAVARGDDLGPLHGLPTAVKDLMDVRGFPTTHGSAAHRSAEPATADCVLAARLRRSGAVIIGKTNTPEHGLGTLTFNPVFGTTVTPWDEQRHAGGSSGGAAAALAAGMLPIADGSDSGGSLRYPAAFCNVVGLRPTPGTVPTGRRGDGWSPHGVLGPMARSSSDAGLLLSAISGIDSGWPQCWVKDPAGFAGLDEVDLRGVRLAWSNDAGGLEVDPEVRAVHAAARTALEAAGATIVAAEPDFSRADAAWEAIEMFEFYLGGHAAVDLDPTGYREDYLRNVEQGRRTTAAELAEALSLRTELFRRTAGLLEEHDALVLPAAPVPPPAKALEWVPEVAGVSYDRYFRWQRMANRITVTEHPALVTPAGFTAAGLPVGLQVVGRYRGDRALLGLGTAIEAALGHTKRRPRL</sequence>
<organism evidence="2 3">
    <name type="scientific">Streptomyces shenzhenensis</name>
    <dbReference type="NCBI Taxonomy" id="943815"/>
    <lineage>
        <taxon>Bacteria</taxon>
        <taxon>Bacillati</taxon>
        <taxon>Actinomycetota</taxon>
        <taxon>Actinomycetes</taxon>
        <taxon>Kitasatosporales</taxon>
        <taxon>Streptomycetaceae</taxon>
        <taxon>Streptomyces</taxon>
    </lineage>
</organism>
<keyword evidence="3" id="KW-1185">Reference proteome</keyword>
<reference evidence="2 3" key="1">
    <citation type="submission" date="2017-11" db="EMBL/GenBank/DDBJ databases">
        <title>Draft genome of actinobacteria isolated from guarana (Paullinia cupana (Mart.) Ducke.</title>
        <authorList>
            <person name="Siqueira K.A."/>
            <person name="Liotti R.G."/>
            <person name="Mendes T.A.O."/>
            <person name="Soares M.A."/>
        </authorList>
    </citation>
    <scope>NUCLEOTIDE SEQUENCE [LARGE SCALE GENOMIC DNA]</scope>
    <source>
        <strain evidence="2 3">193</strain>
    </source>
</reference>
<dbReference type="Gene3D" id="3.90.1300.10">
    <property type="entry name" value="Amidase signature (AS) domain"/>
    <property type="match status" value="1"/>
</dbReference>
<dbReference type="PROSITE" id="PS00571">
    <property type="entry name" value="AMIDASES"/>
    <property type="match status" value="1"/>
</dbReference>
<dbReference type="EMBL" id="PENI01000021">
    <property type="protein sequence ID" value="RMB82647.1"/>
    <property type="molecule type" value="Genomic_DNA"/>
</dbReference>
<feature type="domain" description="Amidase" evidence="1">
    <location>
        <begin position="30"/>
        <end position="456"/>
    </location>
</feature>
<gene>
    <name evidence="2" type="ORF">CTZ28_28255</name>
</gene>
<accession>A0A3M0I051</accession>
<dbReference type="AlphaFoldDB" id="A0A3M0I051"/>
<protein>
    <submittedName>
        <fullName evidence="2">Amidase</fullName>
    </submittedName>
</protein>
<dbReference type="PANTHER" id="PTHR11895:SF76">
    <property type="entry name" value="INDOLEACETAMIDE HYDROLASE"/>
    <property type="match status" value="1"/>
</dbReference>
<dbReference type="GO" id="GO:0003824">
    <property type="term" value="F:catalytic activity"/>
    <property type="evidence" value="ECO:0007669"/>
    <property type="project" value="InterPro"/>
</dbReference>
<dbReference type="SUPFAM" id="SSF75304">
    <property type="entry name" value="Amidase signature (AS) enzymes"/>
    <property type="match status" value="1"/>
</dbReference>
<evidence type="ECO:0000259" key="1">
    <source>
        <dbReference type="Pfam" id="PF01425"/>
    </source>
</evidence>
<dbReference type="Pfam" id="PF01425">
    <property type="entry name" value="Amidase"/>
    <property type="match status" value="1"/>
</dbReference>
<dbReference type="InterPro" id="IPR020556">
    <property type="entry name" value="Amidase_CS"/>
</dbReference>
<dbReference type="Proteomes" id="UP000270471">
    <property type="component" value="Unassembled WGS sequence"/>
</dbReference>
<evidence type="ECO:0000313" key="3">
    <source>
        <dbReference type="Proteomes" id="UP000270471"/>
    </source>
</evidence>